<dbReference type="GeneID" id="36409899"/>
<dbReference type="EMBL" id="CCYD01001884">
    <property type="protein sequence ID" value="CEG46009.1"/>
    <property type="molecule type" value="Genomic_DNA"/>
</dbReference>
<organism evidence="1 2">
    <name type="scientific">Plasmopara halstedii</name>
    <name type="common">Downy mildew of sunflower</name>
    <dbReference type="NCBI Taxonomy" id="4781"/>
    <lineage>
        <taxon>Eukaryota</taxon>
        <taxon>Sar</taxon>
        <taxon>Stramenopiles</taxon>
        <taxon>Oomycota</taxon>
        <taxon>Peronosporomycetes</taxon>
        <taxon>Peronosporales</taxon>
        <taxon>Peronosporaceae</taxon>
        <taxon>Plasmopara</taxon>
    </lineage>
</organism>
<keyword evidence="2" id="KW-1185">Reference proteome</keyword>
<evidence type="ECO:0000313" key="1">
    <source>
        <dbReference type="EMBL" id="CEG46009.1"/>
    </source>
</evidence>
<dbReference type="Proteomes" id="UP000054928">
    <property type="component" value="Unassembled WGS sequence"/>
</dbReference>
<evidence type="ECO:0000313" key="2">
    <source>
        <dbReference type="Proteomes" id="UP000054928"/>
    </source>
</evidence>
<proteinExistence type="predicted"/>
<dbReference type="AlphaFoldDB" id="A0A0P1AWY5"/>
<protein>
    <submittedName>
        <fullName evidence="1">Uncharacterized protein</fullName>
    </submittedName>
</protein>
<dbReference type="RefSeq" id="XP_024582378.1">
    <property type="nucleotide sequence ID" value="XM_024716818.2"/>
</dbReference>
<reference evidence="2" key="1">
    <citation type="submission" date="2014-09" db="EMBL/GenBank/DDBJ databases">
        <authorList>
            <person name="Sharma Rahul"/>
            <person name="Thines Marco"/>
        </authorList>
    </citation>
    <scope>NUCLEOTIDE SEQUENCE [LARGE SCALE GENOMIC DNA]</scope>
</reference>
<name>A0A0P1AWY5_PLAHL</name>
<sequence>MVWIPDFLMKTYKQKSRNHVHTAQKEARNSTFKIQVSTARATKTVFDTKLKNYITNQEHEEKTKSECNFDEFVCASNCLFRFNFKQNCHELQSPAHSTSSYA</sequence>
<accession>A0A0P1AWY5</accession>